<dbReference type="EMBL" id="GGFL01007662">
    <property type="protein sequence ID" value="MBW71840.1"/>
    <property type="molecule type" value="Transcribed_RNA"/>
</dbReference>
<accession>A0A2M4D2P0</accession>
<evidence type="ECO:0000313" key="1">
    <source>
        <dbReference type="EMBL" id="MBW71840.1"/>
    </source>
</evidence>
<protein>
    <submittedName>
        <fullName evidence="1">Putative secreted protein</fullName>
    </submittedName>
</protein>
<reference evidence="1" key="1">
    <citation type="submission" date="2018-01" db="EMBL/GenBank/DDBJ databases">
        <title>An insight into the sialome of Amazonian anophelines.</title>
        <authorList>
            <person name="Ribeiro J.M."/>
            <person name="Scarpassa V."/>
            <person name="Calvo E."/>
        </authorList>
    </citation>
    <scope>NUCLEOTIDE SEQUENCE</scope>
</reference>
<organism evidence="1">
    <name type="scientific">Anopheles darlingi</name>
    <name type="common">Mosquito</name>
    <dbReference type="NCBI Taxonomy" id="43151"/>
    <lineage>
        <taxon>Eukaryota</taxon>
        <taxon>Metazoa</taxon>
        <taxon>Ecdysozoa</taxon>
        <taxon>Arthropoda</taxon>
        <taxon>Hexapoda</taxon>
        <taxon>Insecta</taxon>
        <taxon>Pterygota</taxon>
        <taxon>Neoptera</taxon>
        <taxon>Endopterygota</taxon>
        <taxon>Diptera</taxon>
        <taxon>Nematocera</taxon>
        <taxon>Culicoidea</taxon>
        <taxon>Culicidae</taxon>
        <taxon>Anophelinae</taxon>
        <taxon>Anopheles</taxon>
    </lineage>
</organism>
<proteinExistence type="predicted"/>
<dbReference type="AlphaFoldDB" id="A0A2M4D2P0"/>
<sequence>MRFSRLSSSLCASSSFSCSWSSSSSSDSFSFVMRFSSFFTCSPCSVRSVISFSNRSRSRSNTRCKSAVRSRSRAFCAVRNFSSAS</sequence>
<dbReference type="PROSITE" id="PS51257">
    <property type="entry name" value="PROKAR_LIPOPROTEIN"/>
    <property type="match status" value="1"/>
</dbReference>
<name>A0A2M4D2P0_ANODA</name>